<accession>A0A6S6T1A5</accession>
<name>A0A6S6T1A5_9BACT</name>
<protein>
    <submittedName>
        <fullName evidence="1">Uncharacterized protein</fullName>
    </submittedName>
</protein>
<organism evidence="1">
    <name type="scientific">uncultured Sulfurovum sp</name>
    <dbReference type="NCBI Taxonomy" id="269237"/>
    <lineage>
        <taxon>Bacteria</taxon>
        <taxon>Pseudomonadati</taxon>
        <taxon>Campylobacterota</taxon>
        <taxon>Epsilonproteobacteria</taxon>
        <taxon>Campylobacterales</taxon>
        <taxon>Sulfurovaceae</taxon>
        <taxon>Sulfurovum</taxon>
        <taxon>environmental samples</taxon>
    </lineage>
</organism>
<proteinExistence type="predicted"/>
<dbReference type="InterPro" id="IPR047589">
    <property type="entry name" value="DUF11_rpt"/>
</dbReference>
<sequence>MVRGLWNFFTIMILFSLSLEASWWNNDWKHRVAITINNAVTHQTGKLNIDFSTLGLLGDLDENSIRVVKEDGTLLAQQEFTDILYNGVTDSLNNNRGEVKFIIEESGELTYYIYYDSIENGSKGVLSSTYVINGNFEHSSTSTATNWSIGQSSIGTNNPNNEVHPLASEGTTFSIDGQNINNTAYQGKAFFLHGYRDRAESGNMSEVVYVEKTFNVPSTAYGNLTYWFRIQAFDDINYDYVQVKVNGNVINHTNLNISNSNLSVTSTKYGRKSSYGGYQDIGWTKATLNLLAYAGTTITVRISHHFFSDNNYKSWQLIDDFEWSLNSAVTLGVQENQENIKLEITKFSCVLSDLVNGTLNPKRIPGATIRYALEVTNAGSATASNVLLSDTLSAEFDVTTIQKLQVQSGACDCLGMSSSSNNGANGTADGVHPIVLDFGNLLGGSVATPTKECGYFEVELK</sequence>
<dbReference type="EMBL" id="CACVAX010000045">
    <property type="protein sequence ID" value="CAA6816871.1"/>
    <property type="molecule type" value="Genomic_DNA"/>
</dbReference>
<evidence type="ECO:0000313" key="1">
    <source>
        <dbReference type="EMBL" id="CAA6816871.1"/>
    </source>
</evidence>
<dbReference type="NCBIfam" id="TIGR01451">
    <property type="entry name" value="B_ant_repeat"/>
    <property type="match status" value="1"/>
</dbReference>
<gene>
    <name evidence="1" type="ORF">HELGO_WM7354</name>
</gene>
<dbReference type="AlphaFoldDB" id="A0A6S6T1A5"/>
<reference evidence="1" key="1">
    <citation type="submission" date="2020-01" db="EMBL/GenBank/DDBJ databases">
        <authorList>
            <person name="Meier V. D."/>
            <person name="Meier V D."/>
        </authorList>
    </citation>
    <scope>NUCLEOTIDE SEQUENCE</scope>
    <source>
        <strain evidence="1">HLG_WM_MAG_04</strain>
    </source>
</reference>